<name>A0AAD9S4E7_PHOAM</name>
<dbReference type="Pfam" id="PF14295">
    <property type="entry name" value="PAN_4"/>
    <property type="match status" value="1"/>
</dbReference>
<gene>
    <name evidence="3" type="ORF">N8I77_010972</name>
</gene>
<evidence type="ECO:0000256" key="1">
    <source>
        <dbReference type="SAM" id="SignalP"/>
    </source>
</evidence>
<feature type="signal peptide" evidence="1">
    <location>
        <begin position="1"/>
        <end position="19"/>
    </location>
</feature>
<evidence type="ECO:0000259" key="2">
    <source>
        <dbReference type="PROSITE" id="PS50948"/>
    </source>
</evidence>
<organism evidence="3 4">
    <name type="scientific">Phomopsis amygdali</name>
    <name type="common">Fusicoccum amygdali</name>
    <dbReference type="NCBI Taxonomy" id="1214568"/>
    <lineage>
        <taxon>Eukaryota</taxon>
        <taxon>Fungi</taxon>
        <taxon>Dikarya</taxon>
        <taxon>Ascomycota</taxon>
        <taxon>Pezizomycotina</taxon>
        <taxon>Sordariomycetes</taxon>
        <taxon>Sordariomycetidae</taxon>
        <taxon>Diaporthales</taxon>
        <taxon>Diaporthaceae</taxon>
        <taxon>Diaporthe</taxon>
    </lineage>
</organism>
<evidence type="ECO:0000313" key="3">
    <source>
        <dbReference type="EMBL" id="KAK2599199.1"/>
    </source>
</evidence>
<sequence>MLFKYIAAACPLLVGTCLAQTETTTTTTAPPPVATCAYTGWGTGTDIGYYGDPLSATSAACNSLCSANEACLSFSYNLAGPNCILYNYTVEGTVVYDPNSPNNFFNRGGVCPEVPTPTTIATTTRPVPTAAPTCTGFVGWDTGTNIGFYPDAYSASYGGCLELCDANAACLSFGLTAAPACILYDHAVEGNDVADPNSGNTFYNKGGVCPTPTSATPPVPTQTGAFANVRENLAF</sequence>
<dbReference type="PROSITE" id="PS50948">
    <property type="entry name" value="PAN"/>
    <property type="match status" value="2"/>
</dbReference>
<dbReference type="Pfam" id="PF00024">
    <property type="entry name" value="PAN_1"/>
    <property type="match status" value="1"/>
</dbReference>
<evidence type="ECO:0000313" key="4">
    <source>
        <dbReference type="Proteomes" id="UP001265746"/>
    </source>
</evidence>
<keyword evidence="1" id="KW-0732">Signal</keyword>
<proteinExistence type="predicted"/>
<dbReference type="Proteomes" id="UP001265746">
    <property type="component" value="Unassembled WGS sequence"/>
</dbReference>
<feature type="domain" description="Apple" evidence="2">
    <location>
        <begin position="36"/>
        <end position="111"/>
    </location>
</feature>
<dbReference type="Gene3D" id="3.50.4.10">
    <property type="entry name" value="Hepatocyte Growth Factor"/>
    <property type="match status" value="1"/>
</dbReference>
<protein>
    <recommendedName>
        <fullName evidence="2">Apple domain-containing protein</fullName>
    </recommendedName>
</protein>
<feature type="domain" description="Apple" evidence="2">
    <location>
        <begin position="134"/>
        <end position="209"/>
    </location>
</feature>
<accession>A0AAD9S4E7</accession>
<comment type="caution">
    <text evidence="3">The sequence shown here is derived from an EMBL/GenBank/DDBJ whole genome shotgun (WGS) entry which is preliminary data.</text>
</comment>
<keyword evidence="4" id="KW-1185">Reference proteome</keyword>
<dbReference type="InterPro" id="IPR003609">
    <property type="entry name" value="Pan_app"/>
</dbReference>
<dbReference type="EMBL" id="JAUJFL010000007">
    <property type="protein sequence ID" value="KAK2599199.1"/>
    <property type="molecule type" value="Genomic_DNA"/>
</dbReference>
<dbReference type="AlphaFoldDB" id="A0AAD9S4E7"/>
<feature type="chain" id="PRO_5042213636" description="Apple domain-containing protein" evidence="1">
    <location>
        <begin position="20"/>
        <end position="235"/>
    </location>
</feature>
<reference evidence="3" key="1">
    <citation type="submission" date="2023-06" db="EMBL/GenBank/DDBJ databases">
        <authorList>
            <person name="Noh H."/>
        </authorList>
    </citation>
    <scope>NUCLEOTIDE SEQUENCE</scope>
    <source>
        <strain evidence="3">DUCC20226</strain>
    </source>
</reference>